<name>A0A3N9XMR9_9ACTN</name>
<keyword evidence="2" id="KW-1185">Reference proteome</keyword>
<gene>
    <name evidence="1" type="ORF">DLJ58_01345</name>
</gene>
<protein>
    <submittedName>
        <fullName evidence="1">XRE family transcriptional regulator</fullName>
    </submittedName>
</protein>
<organism evidence="1 2">
    <name type="scientific">Micromonospora arida</name>
    <dbReference type="NCBI Taxonomy" id="2203715"/>
    <lineage>
        <taxon>Bacteria</taxon>
        <taxon>Bacillati</taxon>
        <taxon>Actinomycetota</taxon>
        <taxon>Actinomycetes</taxon>
        <taxon>Micromonosporales</taxon>
        <taxon>Micromonosporaceae</taxon>
        <taxon>Micromonospora</taxon>
    </lineage>
</organism>
<evidence type="ECO:0000313" key="2">
    <source>
        <dbReference type="Proteomes" id="UP000266889"/>
    </source>
</evidence>
<feature type="non-terminal residue" evidence="1">
    <location>
        <position position="1"/>
    </location>
</feature>
<comment type="caution">
    <text evidence="1">The sequence shown here is derived from an EMBL/GenBank/DDBJ whole genome shotgun (WGS) entry which is preliminary data.</text>
</comment>
<accession>A0A3N9XMR9</accession>
<dbReference type="AlphaFoldDB" id="A0A3N9XMR9"/>
<sequence>VQAALAAAGCGEDRRADELIGRAAGIAAGLRGYDDMYRTSFGPVAVELARVVVAAVRGDAVEAVRLHAIVVRREAWRRLPAEYRGAYLVDAARAYLQVGDLRGAARALVDADSVAPAEVRCRPLARTLIAEVARGHPAPAGVARLATLVGLTR</sequence>
<dbReference type="Proteomes" id="UP000266889">
    <property type="component" value="Unassembled WGS sequence"/>
</dbReference>
<evidence type="ECO:0000313" key="1">
    <source>
        <dbReference type="EMBL" id="RQX14421.1"/>
    </source>
</evidence>
<dbReference type="EMBL" id="QGSY01000068">
    <property type="protein sequence ID" value="RQX14421.1"/>
    <property type="molecule type" value="Genomic_DNA"/>
</dbReference>
<proteinExistence type="predicted"/>
<reference evidence="1 2" key="1">
    <citation type="submission" date="2018-05" db="EMBL/GenBank/DDBJ databases">
        <title>Micromonospora from Atacama Desert.</title>
        <authorList>
            <person name="Carro L."/>
            <person name="Goodfellow M."/>
            <person name="Klenk H.-P."/>
        </authorList>
    </citation>
    <scope>NUCLEOTIDE SEQUENCE [LARGE SCALE GENOMIC DNA]</scope>
    <source>
        <strain evidence="1 2">LB32</strain>
    </source>
</reference>